<keyword evidence="3" id="KW-1185">Reference proteome</keyword>
<evidence type="ECO:0000313" key="3">
    <source>
        <dbReference type="Proteomes" id="UP000316759"/>
    </source>
</evidence>
<protein>
    <submittedName>
        <fullName evidence="2">Uncharacterized protein</fullName>
    </submittedName>
</protein>
<feature type="compositionally biased region" description="Polar residues" evidence="1">
    <location>
        <begin position="192"/>
        <end position="225"/>
    </location>
</feature>
<feature type="region of interest" description="Disordered" evidence="1">
    <location>
        <begin position="133"/>
        <end position="159"/>
    </location>
</feature>
<comment type="caution">
    <text evidence="2">The sequence shown here is derived from an EMBL/GenBank/DDBJ whole genome shotgun (WGS) entry which is preliminary data.</text>
</comment>
<reference evidence="2 3" key="1">
    <citation type="submission" date="2019-04" db="EMBL/GenBank/DDBJ databases">
        <title>Annotation for the trematode Fasciola gigantica.</title>
        <authorList>
            <person name="Choi Y.-J."/>
        </authorList>
    </citation>
    <scope>NUCLEOTIDE SEQUENCE [LARGE SCALE GENOMIC DNA]</scope>
    <source>
        <strain evidence="2">Uganda_cow_1</strain>
    </source>
</reference>
<feature type="region of interest" description="Disordered" evidence="1">
    <location>
        <begin position="312"/>
        <end position="360"/>
    </location>
</feature>
<feature type="compositionally biased region" description="Basic residues" evidence="1">
    <location>
        <begin position="9"/>
        <end position="31"/>
    </location>
</feature>
<organism evidence="2 3">
    <name type="scientific">Fasciola gigantica</name>
    <name type="common">Giant liver fluke</name>
    <dbReference type="NCBI Taxonomy" id="46835"/>
    <lineage>
        <taxon>Eukaryota</taxon>
        <taxon>Metazoa</taxon>
        <taxon>Spiralia</taxon>
        <taxon>Lophotrochozoa</taxon>
        <taxon>Platyhelminthes</taxon>
        <taxon>Trematoda</taxon>
        <taxon>Digenea</taxon>
        <taxon>Plagiorchiida</taxon>
        <taxon>Echinostomata</taxon>
        <taxon>Echinostomatoidea</taxon>
        <taxon>Fasciolidae</taxon>
        <taxon>Fasciola</taxon>
    </lineage>
</organism>
<evidence type="ECO:0000256" key="1">
    <source>
        <dbReference type="SAM" id="MobiDB-lite"/>
    </source>
</evidence>
<feature type="compositionally biased region" description="Pro residues" evidence="1">
    <location>
        <begin position="65"/>
        <end position="74"/>
    </location>
</feature>
<gene>
    <name evidence="2" type="ORF">FGIG_03608</name>
</gene>
<dbReference type="EMBL" id="SUNJ01013722">
    <property type="protein sequence ID" value="TPP57062.1"/>
    <property type="molecule type" value="Genomic_DNA"/>
</dbReference>
<sequence>MHSTVQTRHSTHQSHPSHLHHHHHHHHHHHPQLQLTGTDHRVRHTEESHQVNQSSASSSTDPTHHCPPNPPPKPIAVIESKLPPTPTRSVPWPSRLTPLPDFTASQKHWPSQKARAERKHSVYVNAAIYPLREQPQPQNGGERTLPVGSTSCTPPSSWTHLLPYRTSTVPQNLSERLKKSETLPNDVWVHSQRPNSNNEQHSQPYSPSATTNTTTDQCARQNSTDGIPVGLKSPPPRPPVRTSSQQLAGRTPCVVQSHARRPNPSVNSLEETQQLRKSAESHLSGLLNNEQTVLEDSPILCRYSQLYSLSLKPEPGERPRSHLKNSVNHSESPASTRTTNSGTRLESQMQNLRLRTEDMS</sequence>
<feature type="compositionally biased region" description="Basic and acidic residues" evidence="1">
    <location>
        <begin position="38"/>
        <end position="49"/>
    </location>
</feature>
<feature type="region of interest" description="Disordered" evidence="1">
    <location>
        <begin position="178"/>
        <end position="281"/>
    </location>
</feature>
<dbReference type="OrthoDB" id="6275016at2759"/>
<feature type="compositionally biased region" description="Polar residues" evidence="1">
    <location>
        <begin position="135"/>
        <end position="159"/>
    </location>
</feature>
<feature type="compositionally biased region" description="Polar residues" evidence="1">
    <location>
        <begin position="324"/>
        <end position="353"/>
    </location>
</feature>
<evidence type="ECO:0000313" key="2">
    <source>
        <dbReference type="EMBL" id="TPP57062.1"/>
    </source>
</evidence>
<proteinExistence type="predicted"/>
<dbReference type="Proteomes" id="UP000316759">
    <property type="component" value="Unassembled WGS sequence"/>
</dbReference>
<dbReference type="AlphaFoldDB" id="A0A504Y6I2"/>
<feature type="region of interest" description="Disordered" evidence="1">
    <location>
        <begin position="1"/>
        <end position="117"/>
    </location>
</feature>
<accession>A0A504Y6I2</accession>
<name>A0A504Y6I2_FASGI</name>